<dbReference type="InterPro" id="IPR023214">
    <property type="entry name" value="HAD_sf"/>
</dbReference>
<dbReference type="InterPro" id="IPR001757">
    <property type="entry name" value="P_typ_ATPase"/>
</dbReference>
<evidence type="ECO:0000256" key="2">
    <source>
        <dbReference type="ARBA" id="ARBA00006024"/>
    </source>
</evidence>
<dbReference type="Proteomes" id="UP000766486">
    <property type="component" value="Unassembled WGS sequence"/>
</dbReference>
<keyword evidence="6 8" id="KW-1133">Transmembrane helix</keyword>
<keyword evidence="5" id="KW-1278">Translocase</keyword>
<dbReference type="NCBIfam" id="TIGR01494">
    <property type="entry name" value="ATPase_P-type"/>
    <property type="match status" value="1"/>
</dbReference>
<feature type="transmembrane region" description="Helical" evidence="8">
    <location>
        <begin position="468"/>
        <end position="489"/>
    </location>
</feature>
<dbReference type="InterPro" id="IPR008250">
    <property type="entry name" value="ATPase_P-typ_transduc_dom_A_sf"/>
</dbReference>
<evidence type="ECO:0000256" key="5">
    <source>
        <dbReference type="ARBA" id="ARBA00022967"/>
    </source>
</evidence>
<keyword evidence="4" id="KW-0479">Metal-binding</keyword>
<evidence type="ECO:0000313" key="10">
    <source>
        <dbReference type="EMBL" id="VUC32746.1"/>
    </source>
</evidence>
<dbReference type="SUPFAM" id="SSF56784">
    <property type="entry name" value="HAD-like"/>
    <property type="match status" value="1"/>
</dbReference>
<comment type="caution">
    <text evidence="10">The sequence shown here is derived from an EMBL/GenBank/DDBJ whole genome shotgun (WGS) entry which is preliminary data.</text>
</comment>
<dbReference type="SUPFAM" id="SSF81653">
    <property type="entry name" value="Calcium ATPase, transduction domain A"/>
    <property type="match status" value="1"/>
</dbReference>
<dbReference type="PANTHER" id="PTHR43520">
    <property type="entry name" value="ATP7, ISOFORM B"/>
    <property type="match status" value="1"/>
</dbReference>
<dbReference type="Pfam" id="PF00122">
    <property type="entry name" value="E1-E2_ATPase"/>
    <property type="match status" value="1"/>
</dbReference>
<sequence length="501" mass="54178">MVSPGDRLVVLQGDQIPCDGIVDGQDETMVLEAWMNGSNIPHAVKCGDTVFAGSRVEHGRLNFRVQSCGRSTRLGKILDSVLDAEVMFPETPPGNHIQHFVTAYLLLTTVVCVGQLWYTPNKSSVDMLGRASAMLLAACPCVLSLSLPTVKLLATVRASKGGVRLTTKYNRIKNVASAGVILFDKTGTLTNGLLQISHVIECHNWDLSVWSAIRQLEDGFQHPVALAISREAEERLKSLRPGLSADLARVTEILSETGRGVRGTVTFAGRHSWSGTLAIGSRRYIESLGIHVSLAAVPTELRNAVTTSVIVAINGAQAGILILQDNVRPDAGILIRELKRSGIRVGMVTGDNHASAMAVSHHVGIDNGMVFSDCLPQEKALIVKRFRRRAPTIFVGDNLNDIPSFASASFSIFVPGPDMCSSTKLYIADATLTPSALNANIADDGTLSRILFLIRLSRRMRQIISQNIWWAVMYNTIALLLTSGSFGGVNYSPSSVRINKI</sequence>
<organism evidence="10 11">
    <name type="scientific">Bionectria ochroleuca</name>
    <name type="common">Gliocladium roseum</name>
    <dbReference type="NCBI Taxonomy" id="29856"/>
    <lineage>
        <taxon>Eukaryota</taxon>
        <taxon>Fungi</taxon>
        <taxon>Dikarya</taxon>
        <taxon>Ascomycota</taxon>
        <taxon>Pezizomycotina</taxon>
        <taxon>Sordariomycetes</taxon>
        <taxon>Hypocreomycetidae</taxon>
        <taxon>Hypocreales</taxon>
        <taxon>Bionectriaceae</taxon>
        <taxon>Clonostachys</taxon>
    </lineage>
</organism>
<dbReference type="PANTHER" id="PTHR43520:SF8">
    <property type="entry name" value="P-TYPE CU(+) TRANSPORTER"/>
    <property type="match status" value="1"/>
</dbReference>
<proteinExistence type="inferred from homology"/>
<evidence type="ECO:0000313" key="11">
    <source>
        <dbReference type="Proteomes" id="UP000766486"/>
    </source>
</evidence>
<dbReference type="Gene3D" id="3.40.50.1000">
    <property type="entry name" value="HAD superfamily/HAD-like"/>
    <property type="match status" value="1"/>
</dbReference>
<keyword evidence="11" id="KW-1185">Reference proteome</keyword>
<evidence type="ECO:0000256" key="6">
    <source>
        <dbReference type="ARBA" id="ARBA00022989"/>
    </source>
</evidence>
<feature type="transmembrane region" description="Helical" evidence="8">
    <location>
        <begin position="100"/>
        <end position="119"/>
    </location>
</feature>
<accession>A0ABY6URG7</accession>
<dbReference type="Gene3D" id="3.40.1110.10">
    <property type="entry name" value="Calcium-transporting ATPase, cytoplasmic domain N"/>
    <property type="match status" value="1"/>
</dbReference>
<evidence type="ECO:0000259" key="9">
    <source>
        <dbReference type="Pfam" id="PF00122"/>
    </source>
</evidence>
<evidence type="ECO:0000256" key="3">
    <source>
        <dbReference type="ARBA" id="ARBA00022692"/>
    </source>
</evidence>
<evidence type="ECO:0000256" key="8">
    <source>
        <dbReference type="SAM" id="Phobius"/>
    </source>
</evidence>
<feature type="transmembrane region" description="Helical" evidence="8">
    <location>
        <begin position="131"/>
        <end position="154"/>
    </location>
</feature>
<dbReference type="InterPro" id="IPR018303">
    <property type="entry name" value="ATPase_P-typ_P_site"/>
</dbReference>
<dbReference type="PRINTS" id="PR00119">
    <property type="entry name" value="CATATPASE"/>
</dbReference>
<gene>
    <name evidence="10" type="ORF">CLO192961_LOCUS328992</name>
</gene>
<keyword evidence="3 8" id="KW-0812">Transmembrane</keyword>
<evidence type="ECO:0000256" key="1">
    <source>
        <dbReference type="ARBA" id="ARBA00004127"/>
    </source>
</evidence>
<dbReference type="Gene3D" id="2.70.150.10">
    <property type="entry name" value="Calcium-transporting ATPase, cytoplasmic transduction domain A"/>
    <property type="match status" value="1"/>
</dbReference>
<feature type="domain" description="P-type ATPase A" evidence="9">
    <location>
        <begin position="2"/>
        <end position="81"/>
    </location>
</feature>
<reference evidence="10 11" key="1">
    <citation type="submission" date="2019-06" db="EMBL/GenBank/DDBJ databases">
        <authorList>
            <person name="Broberg M."/>
        </authorList>
    </citation>
    <scope>NUCLEOTIDE SEQUENCE [LARGE SCALE GENOMIC DNA]</scope>
</reference>
<dbReference type="InterPro" id="IPR023299">
    <property type="entry name" value="ATPase_P-typ_cyto_dom_N"/>
</dbReference>
<comment type="subcellular location">
    <subcellularLocation>
        <location evidence="1">Endomembrane system</location>
        <topology evidence="1">Multi-pass membrane protein</topology>
    </subcellularLocation>
</comment>
<evidence type="ECO:0000256" key="7">
    <source>
        <dbReference type="ARBA" id="ARBA00023136"/>
    </source>
</evidence>
<dbReference type="EMBL" id="CABFNS010000851">
    <property type="protein sequence ID" value="VUC32746.1"/>
    <property type="molecule type" value="Genomic_DNA"/>
</dbReference>
<evidence type="ECO:0000256" key="4">
    <source>
        <dbReference type="ARBA" id="ARBA00022723"/>
    </source>
</evidence>
<protein>
    <recommendedName>
        <fullName evidence="9">P-type ATPase A domain-containing protein</fullName>
    </recommendedName>
</protein>
<dbReference type="InterPro" id="IPR036412">
    <property type="entry name" value="HAD-like_sf"/>
</dbReference>
<comment type="similarity">
    <text evidence="2">Belongs to the cation transport ATPase (P-type) (TC 3.A.3) family. Type IB subfamily.</text>
</comment>
<keyword evidence="7 8" id="KW-0472">Membrane</keyword>
<dbReference type="InterPro" id="IPR059000">
    <property type="entry name" value="ATPase_P-type_domA"/>
</dbReference>
<dbReference type="Pfam" id="PF00702">
    <property type="entry name" value="Hydrolase"/>
    <property type="match status" value="1"/>
</dbReference>
<dbReference type="PROSITE" id="PS00154">
    <property type="entry name" value="ATPASE_E1_E2"/>
    <property type="match status" value="1"/>
</dbReference>
<name>A0ABY6URG7_BIOOC</name>